<accession>A0A517TAI3</accession>
<feature type="domain" description="D-isomer specific 2-hydroxyacid dehydrogenase catalytic" evidence="10">
    <location>
        <begin position="9"/>
        <end position="324"/>
    </location>
</feature>
<dbReference type="SUPFAM" id="SSF51735">
    <property type="entry name" value="NAD(P)-binding Rossmann-fold domains"/>
    <property type="match status" value="1"/>
</dbReference>
<evidence type="ECO:0000256" key="4">
    <source>
        <dbReference type="ARBA" id="ARBA00052769"/>
    </source>
</evidence>
<dbReference type="EC" id="1.1.1.79" evidence="6"/>
<dbReference type="Gene3D" id="3.40.50.720">
    <property type="entry name" value="NAD(P)-binding Rossmann-like Domain"/>
    <property type="match status" value="2"/>
</dbReference>
<dbReference type="GO" id="GO:0051287">
    <property type="term" value="F:NAD binding"/>
    <property type="evidence" value="ECO:0007669"/>
    <property type="project" value="InterPro"/>
</dbReference>
<dbReference type="PANTHER" id="PTHR10996:SF277">
    <property type="entry name" value="GLYOXYLATE REDUCTASE_HYDROXYPYRUVATE REDUCTASE"/>
    <property type="match status" value="1"/>
</dbReference>
<dbReference type="KEGG" id="chya:V22_26300"/>
<evidence type="ECO:0000256" key="6">
    <source>
        <dbReference type="ARBA" id="ARBA00066661"/>
    </source>
</evidence>
<evidence type="ECO:0000313" key="13">
    <source>
        <dbReference type="Proteomes" id="UP000319976"/>
    </source>
</evidence>
<organism evidence="12 13">
    <name type="scientific">Calycomorphotria hydatis</name>
    <dbReference type="NCBI Taxonomy" id="2528027"/>
    <lineage>
        <taxon>Bacteria</taxon>
        <taxon>Pseudomonadati</taxon>
        <taxon>Planctomycetota</taxon>
        <taxon>Planctomycetia</taxon>
        <taxon>Planctomycetales</taxon>
        <taxon>Planctomycetaceae</taxon>
        <taxon>Calycomorphotria</taxon>
    </lineage>
</organism>
<sequence>MVMGEKPRVFVARQIPKVGIERLEELCEVDIWPGDLPPDRATLLERVQGCSGVLTMLSDTVDAELMDAAGEQLRVVANYAVGYNNINLEDAKARNVQIGNTPGVLTDATADIAFALLISAARRITESERSVRAGEWKTWEPLGFIGHDLAEKTIGIVGLGRIGQAMARRCHGGWGMNVLYSGRSAKPEAEQEFGAKRVSFDELLAESDFISVHCDLNEASKHLFDRAAFQKMKSNAIFINTARGGVHVQSDLYEALKSGEIGAAGLDVTDPEPIPMSDPLLSLENCIIIPHIGSATVSTRDQMALIAADNILAGIAGKPLRHAVS</sequence>
<keyword evidence="12" id="KW-0670">Pyruvate</keyword>
<comment type="catalytic activity">
    <reaction evidence="4">
        <text>glycolate + NADP(+) = glyoxylate + NADPH + H(+)</text>
        <dbReference type="Rhea" id="RHEA:10992"/>
        <dbReference type="ChEBI" id="CHEBI:15378"/>
        <dbReference type="ChEBI" id="CHEBI:29805"/>
        <dbReference type="ChEBI" id="CHEBI:36655"/>
        <dbReference type="ChEBI" id="CHEBI:57783"/>
        <dbReference type="ChEBI" id="CHEBI:58349"/>
        <dbReference type="EC" id="1.1.1.79"/>
    </reaction>
</comment>
<evidence type="ECO:0000259" key="10">
    <source>
        <dbReference type="Pfam" id="PF00389"/>
    </source>
</evidence>
<dbReference type="PANTHER" id="PTHR10996">
    <property type="entry name" value="2-HYDROXYACID DEHYDROGENASE-RELATED"/>
    <property type="match status" value="1"/>
</dbReference>
<evidence type="ECO:0000256" key="9">
    <source>
        <dbReference type="RuleBase" id="RU003719"/>
    </source>
</evidence>
<dbReference type="InterPro" id="IPR006139">
    <property type="entry name" value="D-isomer_2_OHA_DH_cat_dom"/>
</dbReference>
<dbReference type="Pfam" id="PF02826">
    <property type="entry name" value="2-Hacid_dh_C"/>
    <property type="match status" value="1"/>
</dbReference>
<proteinExistence type="inferred from homology"/>
<dbReference type="AlphaFoldDB" id="A0A517TAI3"/>
<evidence type="ECO:0000256" key="1">
    <source>
        <dbReference type="ARBA" id="ARBA00023002"/>
    </source>
</evidence>
<comment type="catalytic activity">
    <reaction evidence="3">
        <text>(R)-glycerate + NADP(+) = 3-hydroxypyruvate + NADPH + H(+)</text>
        <dbReference type="Rhea" id="RHEA:18657"/>
        <dbReference type="ChEBI" id="CHEBI:15378"/>
        <dbReference type="ChEBI" id="CHEBI:16659"/>
        <dbReference type="ChEBI" id="CHEBI:17180"/>
        <dbReference type="ChEBI" id="CHEBI:57783"/>
        <dbReference type="ChEBI" id="CHEBI:58349"/>
        <dbReference type="EC" id="1.1.1.81"/>
    </reaction>
</comment>
<gene>
    <name evidence="12" type="primary">ghrB</name>
    <name evidence="12" type="ORF">V22_26300</name>
</gene>
<dbReference type="Proteomes" id="UP000319976">
    <property type="component" value="Chromosome"/>
</dbReference>
<comment type="catalytic activity">
    <reaction evidence="2">
        <text>(R)-glycerate + NAD(+) = 3-hydroxypyruvate + NADH + H(+)</text>
        <dbReference type="Rhea" id="RHEA:17905"/>
        <dbReference type="ChEBI" id="CHEBI:15378"/>
        <dbReference type="ChEBI" id="CHEBI:16659"/>
        <dbReference type="ChEBI" id="CHEBI:17180"/>
        <dbReference type="ChEBI" id="CHEBI:57540"/>
        <dbReference type="ChEBI" id="CHEBI:57945"/>
        <dbReference type="EC" id="1.1.1.81"/>
    </reaction>
</comment>
<dbReference type="InterPro" id="IPR050223">
    <property type="entry name" value="D-isomer_2-hydroxyacid_DH"/>
</dbReference>
<evidence type="ECO:0000256" key="8">
    <source>
        <dbReference type="ARBA" id="ARBA00073362"/>
    </source>
</evidence>
<feature type="domain" description="D-isomer specific 2-hydroxyacid dehydrogenase NAD-binding" evidence="11">
    <location>
        <begin position="114"/>
        <end position="293"/>
    </location>
</feature>
<evidence type="ECO:0000256" key="5">
    <source>
        <dbReference type="ARBA" id="ARBA00061278"/>
    </source>
</evidence>
<evidence type="ECO:0000313" key="12">
    <source>
        <dbReference type="EMBL" id="QDT65377.1"/>
    </source>
</evidence>
<dbReference type="CDD" id="cd05301">
    <property type="entry name" value="GDH"/>
    <property type="match status" value="1"/>
</dbReference>
<dbReference type="GO" id="GO:0005829">
    <property type="term" value="C:cytosol"/>
    <property type="evidence" value="ECO:0007669"/>
    <property type="project" value="TreeGrafter"/>
</dbReference>
<dbReference type="InterPro" id="IPR006140">
    <property type="entry name" value="D-isomer_DH_NAD-bd"/>
</dbReference>
<dbReference type="InterPro" id="IPR036291">
    <property type="entry name" value="NAD(P)-bd_dom_sf"/>
</dbReference>
<dbReference type="GO" id="GO:0008465">
    <property type="term" value="F:hydroxypyruvate reductase (NADH) activity"/>
    <property type="evidence" value="ECO:0007669"/>
    <property type="project" value="RHEA"/>
</dbReference>
<protein>
    <recommendedName>
        <fullName evidence="8">Glyoxylate/hydroxypyruvate reductase B</fullName>
        <ecNumber evidence="6">1.1.1.79</ecNumber>
        <ecNumber evidence="7">1.1.1.81</ecNumber>
    </recommendedName>
</protein>
<evidence type="ECO:0000256" key="3">
    <source>
        <dbReference type="ARBA" id="ARBA00052239"/>
    </source>
</evidence>
<reference evidence="12 13" key="1">
    <citation type="submission" date="2019-02" db="EMBL/GenBank/DDBJ databases">
        <title>Deep-cultivation of Planctomycetes and their phenomic and genomic characterization uncovers novel biology.</title>
        <authorList>
            <person name="Wiegand S."/>
            <person name="Jogler M."/>
            <person name="Boedeker C."/>
            <person name="Pinto D."/>
            <person name="Vollmers J."/>
            <person name="Rivas-Marin E."/>
            <person name="Kohn T."/>
            <person name="Peeters S.H."/>
            <person name="Heuer A."/>
            <person name="Rast P."/>
            <person name="Oberbeckmann S."/>
            <person name="Bunk B."/>
            <person name="Jeske O."/>
            <person name="Meyerdierks A."/>
            <person name="Storesund J.E."/>
            <person name="Kallscheuer N."/>
            <person name="Luecker S."/>
            <person name="Lage O.M."/>
            <person name="Pohl T."/>
            <person name="Merkel B.J."/>
            <person name="Hornburger P."/>
            <person name="Mueller R.-W."/>
            <person name="Bruemmer F."/>
            <person name="Labrenz M."/>
            <person name="Spormann A.M."/>
            <person name="Op den Camp H."/>
            <person name="Overmann J."/>
            <person name="Amann R."/>
            <person name="Jetten M.S.M."/>
            <person name="Mascher T."/>
            <person name="Medema M.H."/>
            <person name="Devos D.P."/>
            <person name="Kaster A.-K."/>
            <person name="Ovreas L."/>
            <person name="Rohde M."/>
            <person name="Galperin M.Y."/>
            <person name="Jogler C."/>
        </authorList>
    </citation>
    <scope>NUCLEOTIDE SEQUENCE [LARGE SCALE GENOMIC DNA]</scope>
    <source>
        <strain evidence="12 13">V22</strain>
    </source>
</reference>
<dbReference type="GO" id="GO:0030267">
    <property type="term" value="F:glyoxylate reductase (NADPH) activity"/>
    <property type="evidence" value="ECO:0007669"/>
    <property type="project" value="UniProtKB-EC"/>
</dbReference>
<comment type="similarity">
    <text evidence="5">Belongs to the D-isomer specific 2-hydroxyacid dehydrogenase family. GhrB subfamily.</text>
</comment>
<evidence type="ECO:0000256" key="2">
    <source>
        <dbReference type="ARBA" id="ARBA00051801"/>
    </source>
</evidence>
<keyword evidence="1 9" id="KW-0560">Oxidoreductase</keyword>
<dbReference type="GO" id="GO:0120509">
    <property type="term" value="F:hydroxypyruvate reductase (NADPH) activity"/>
    <property type="evidence" value="ECO:0007669"/>
    <property type="project" value="RHEA"/>
</dbReference>
<evidence type="ECO:0000256" key="7">
    <source>
        <dbReference type="ARBA" id="ARBA00066674"/>
    </source>
</evidence>
<dbReference type="SUPFAM" id="SSF52283">
    <property type="entry name" value="Formate/glycerate dehydrogenase catalytic domain-like"/>
    <property type="match status" value="1"/>
</dbReference>
<dbReference type="Pfam" id="PF00389">
    <property type="entry name" value="2-Hacid_dh"/>
    <property type="match status" value="1"/>
</dbReference>
<dbReference type="EC" id="1.1.1.81" evidence="7"/>
<dbReference type="FunFam" id="3.40.50.720:FF:000026">
    <property type="entry name" value="Glyoxylate/hydroxypyruvate reductase B"/>
    <property type="match status" value="1"/>
</dbReference>
<evidence type="ECO:0000259" key="11">
    <source>
        <dbReference type="Pfam" id="PF02826"/>
    </source>
</evidence>
<keyword evidence="13" id="KW-1185">Reference proteome</keyword>
<dbReference type="EMBL" id="CP036316">
    <property type="protein sequence ID" value="QDT65377.1"/>
    <property type="molecule type" value="Genomic_DNA"/>
</dbReference>
<name>A0A517TAI3_9PLAN</name>